<dbReference type="Proteomes" id="UP000268016">
    <property type="component" value="Unassembled WGS sequence"/>
</dbReference>
<evidence type="ECO:0000313" key="9">
    <source>
        <dbReference type="Proteomes" id="UP000268016"/>
    </source>
</evidence>
<dbReference type="EMBL" id="RDRB01000005">
    <property type="protein sequence ID" value="ROU01106.1"/>
    <property type="molecule type" value="Genomic_DNA"/>
</dbReference>
<keyword evidence="6" id="KW-0106">Calcium</keyword>
<comment type="similarity">
    <text evidence="1">Belongs to the tannase family.</text>
</comment>
<evidence type="ECO:0000256" key="5">
    <source>
        <dbReference type="ARBA" id="ARBA00022801"/>
    </source>
</evidence>
<dbReference type="SUPFAM" id="SSF53474">
    <property type="entry name" value="alpha/beta-Hydrolases"/>
    <property type="match status" value="1"/>
</dbReference>
<protein>
    <submittedName>
        <fullName evidence="8">Tannase/feruloyl esterase family alpha/beta hydrolase</fullName>
    </submittedName>
</protein>
<keyword evidence="7" id="KW-1015">Disulfide bond</keyword>
<keyword evidence="2" id="KW-0719">Serine esterase</keyword>
<keyword evidence="3" id="KW-0479">Metal-binding</keyword>
<evidence type="ECO:0000313" key="8">
    <source>
        <dbReference type="EMBL" id="ROU01106.1"/>
    </source>
</evidence>
<dbReference type="PANTHER" id="PTHR33938:SF15">
    <property type="entry name" value="FERULOYL ESTERASE B-RELATED"/>
    <property type="match status" value="1"/>
</dbReference>
<sequence length="490" mass="51801">MKLLTRSSAMLRPPRLIGAGRDKPDRPRWKWEALLPAAFDRARRVRPNRPRSRGSMLLRCLIPGLVASAPALACQSVAEVDLPLLANVEGTDPVPHCRVQVLMASGQALDLHLPVDWSGRLFHLFDPSPLTRDDLLTGGAAVLEAPFEAETLPRADDLALAAYGRLPDHVYAAGTGAGALAALAAAVSVPGDYDGLYLVSPALGGARRFLQEAHGIQTLAPLRGPLHEAFSEADLTLVADAVLAACDALDGLADGIVFDIEGCRANFDPFRLACAETSLSCLFPERLEALVILQDGPRTDLYDPLYAPWPWPPSLGDGDWRTARLGTPESPPAGALTAAAELAAALGLGTDDPLAFLAALDIPDAAARLPDSAPDAEAVVAFGAEGGRILVLHPADDLEHSLFRSALWIDRLHEEDPATDEILRLYAVPEGPVPDLLPRLVDWVEQDAPPGAIPQDFAPGARPLCPWPLFAVHLGGDPAAAASFTCAGSG</sequence>
<dbReference type="GO" id="GO:0046872">
    <property type="term" value="F:metal ion binding"/>
    <property type="evidence" value="ECO:0007669"/>
    <property type="project" value="UniProtKB-KW"/>
</dbReference>
<evidence type="ECO:0000256" key="3">
    <source>
        <dbReference type="ARBA" id="ARBA00022723"/>
    </source>
</evidence>
<evidence type="ECO:0000256" key="4">
    <source>
        <dbReference type="ARBA" id="ARBA00022729"/>
    </source>
</evidence>
<dbReference type="InterPro" id="IPR011118">
    <property type="entry name" value="Tannase/feruloyl_esterase"/>
</dbReference>
<dbReference type="GO" id="GO:0052689">
    <property type="term" value="F:carboxylic ester hydrolase activity"/>
    <property type="evidence" value="ECO:0007669"/>
    <property type="project" value="UniProtKB-KW"/>
</dbReference>
<keyword evidence="4" id="KW-0732">Signal</keyword>
<dbReference type="PANTHER" id="PTHR33938">
    <property type="entry name" value="FERULOYL ESTERASE B-RELATED"/>
    <property type="match status" value="1"/>
</dbReference>
<dbReference type="OrthoDB" id="7197884at2"/>
<proteinExistence type="inferred from homology"/>
<dbReference type="AlphaFoldDB" id="A0A3N2R1D1"/>
<evidence type="ECO:0000256" key="7">
    <source>
        <dbReference type="ARBA" id="ARBA00023157"/>
    </source>
</evidence>
<comment type="caution">
    <text evidence="8">The sequence shown here is derived from an EMBL/GenBank/DDBJ whole genome shotgun (WGS) entry which is preliminary data.</text>
</comment>
<evidence type="ECO:0000256" key="6">
    <source>
        <dbReference type="ARBA" id="ARBA00022837"/>
    </source>
</evidence>
<accession>A0A3N2R1D1</accession>
<dbReference type="Pfam" id="PF07519">
    <property type="entry name" value="Tannase"/>
    <property type="match status" value="1"/>
</dbReference>
<evidence type="ECO:0000256" key="1">
    <source>
        <dbReference type="ARBA" id="ARBA00006249"/>
    </source>
</evidence>
<evidence type="ECO:0000256" key="2">
    <source>
        <dbReference type="ARBA" id="ARBA00022487"/>
    </source>
</evidence>
<keyword evidence="9" id="KW-1185">Reference proteome</keyword>
<keyword evidence="5 8" id="KW-0378">Hydrolase</keyword>
<dbReference type="InterPro" id="IPR029058">
    <property type="entry name" value="AB_hydrolase_fold"/>
</dbReference>
<reference evidence="8 9" key="1">
    <citation type="submission" date="2018-10" db="EMBL/GenBank/DDBJ databases">
        <title>Histidinibacterium lentulum gen. nov., sp. nov., a marine bacterium from the culture broth of Picochlorum sp. 122.</title>
        <authorList>
            <person name="Wang G."/>
        </authorList>
    </citation>
    <scope>NUCLEOTIDE SEQUENCE [LARGE SCALE GENOMIC DNA]</scope>
    <source>
        <strain evidence="8 9">B17</strain>
    </source>
</reference>
<gene>
    <name evidence="8" type="ORF">EAT49_11310</name>
</gene>
<name>A0A3N2R1D1_9RHOB</name>
<organism evidence="8 9">
    <name type="scientific">Histidinibacterium lentulum</name>
    <dbReference type="NCBI Taxonomy" id="2480588"/>
    <lineage>
        <taxon>Bacteria</taxon>
        <taxon>Pseudomonadati</taxon>
        <taxon>Pseudomonadota</taxon>
        <taxon>Alphaproteobacteria</taxon>
        <taxon>Rhodobacterales</taxon>
        <taxon>Paracoccaceae</taxon>
        <taxon>Histidinibacterium</taxon>
    </lineage>
</organism>